<comment type="caution">
    <text evidence="3">The sequence shown here is derived from an EMBL/GenBank/DDBJ whole genome shotgun (WGS) entry which is preliminary data.</text>
</comment>
<dbReference type="InterPro" id="IPR044730">
    <property type="entry name" value="RNase_H-like_dom_plant"/>
</dbReference>
<dbReference type="PANTHER" id="PTHR47723:SF22">
    <property type="entry name" value="RNASE H TYPE-1 DOMAIN-CONTAINING PROTEIN"/>
    <property type="match status" value="1"/>
</dbReference>
<evidence type="ECO:0000313" key="3">
    <source>
        <dbReference type="EMBL" id="KAK9020577.1"/>
    </source>
</evidence>
<keyword evidence="4" id="KW-1185">Reference proteome</keyword>
<sequence length="563" mass="63099">MENPTGATTTLDGLLLSETLGGRPLDSVIVVDDLLIRERSGPLLDDDQNRIVKKGRNNLKIQIGDGKSIRFWFDNWIAEAPLHLKFPRIFVVCSSKQGTVGEFGHKENGMWSWDIPLRRQLFVWVVDQWNSLLTLLSGCRTSNFDADWIRWEGVGDGKYSVKSMVSKVTGNSSSGGDWKSLVWRGLAPPKVEVFTWLVIRQRIPVRTELLYRGLSTINNILCPLCGLVPESVSHLLFNCSVAWVVWMRCAAFWGVNFVVPGDPGSFLFSWHEASVSGSVDSIWHFVPFAIIWTIWLLRNDIIFADGRLDSAQILFLVRTRIALWFKAKFLDSLCFVDDLIADPSVGDGLSVSKRRFSKQQVWEAPPIGFLKLNVDGAMVSNGSKGGIGGIVRNNLGVCLVTFSLPIGPGPPIMAELEAIFHGLSVFFSNHRFKKFRLILETDCSVAFEWISNSTPCPTAFEPLVRRCRDIIASFSVVFRHVPREINLATDSLAKEDPSSTLVDFILLLLDRPWLVHIRHIPRSQNLVADKVVALCRGFSFESMIFDLVPVELAELVRQEVAAS</sequence>
<evidence type="ECO:0000259" key="1">
    <source>
        <dbReference type="Pfam" id="PF13456"/>
    </source>
</evidence>
<dbReference type="InterPro" id="IPR002156">
    <property type="entry name" value="RNaseH_domain"/>
</dbReference>
<accession>A0ABR2S5R6</accession>
<dbReference type="SUPFAM" id="SSF53098">
    <property type="entry name" value="Ribonuclease H-like"/>
    <property type="match status" value="1"/>
</dbReference>
<dbReference type="InterPro" id="IPR012337">
    <property type="entry name" value="RNaseH-like_sf"/>
</dbReference>
<dbReference type="Pfam" id="PF13966">
    <property type="entry name" value="zf-RVT"/>
    <property type="match status" value="1"/>
</dbReference>
<protein>
    <recommendedName>
        <fullName evidence="5">RNase H type-1 domain-containing protein</fullName>
    </recommendedName>
</protein>
<dbReference type="Gene3D" id="3.30.420.10">
    <property type="entry name" value="Ribonuclease H-like superfamily/Ribonuclease H"/>
    <property type="match status" value="1"/>
</dbReference>
<organism evidence="3 4">
    <name type="scientific">Hibiscus sabdariffa</name>
    <name type="common">roselle</name>
    <dbReference type="NCBI Taxonomy" id="183260"/>
    <lineage>
        <taxon>Eukaryota</taxon>
        <taxon>Viridiplantae</taxon>
        <taxon>Streptophyta</taxon>
        <taxon>Embryophyta</taxon>
        <taxon>Tracheophyta</taxon>
        <taxon>Spermatophyta</taxon>
        <taxon>Magnoliopsida</taxon>
        <taxon>eudicotyledons</taxon>
        <taxon>Gunneridae</taxon>
        <taxon>Pentapetalae</taxon>
        <taxon>rosids</taxon>
        <taxon>malvids</taxon>
        <taxon>Malvales</taxon>
        <taxon>Malvaceae</taxon>
        <taxon>Malvoideae</taxon>
        <taxon>Hibiscus</taxon>
    </lineage>
</organism>
<dbReference type="InterPro" id="IPR036397">
    <property type="entry name" value="RNaseH_sf"/>
</dbReference>
<evidence type="ECO:0000259" key="2">
    <source>
        <dbReference type="Pfam" id="PF13966"/>
    </source>
</evidence>
<dbReference type="Pfam" id="PF13456">
    <property type="entry name" value="RVT_3"/>
    <property type="match status" value="1"/>
</dbReference>
<feature type="domain" description="RNase H type-1" evidence="1">
    <location>
        <begin position="373"/>
        <end position="495"/>
    </location>
</feature>
<dbReference type="InterPro" id="IPR053151">
    <property type="entry name" value="RNase_H-like"/>
</dbReference>
<dbReference type="Proteomes" id="UP001396334">
    <property type="component" value="Unassembled WGS sequence"/>
</dbReference>
<gene>
    <name evidence="3" type="ORF">V6N11_010597</name>
</gene>
<evidence type="ECO:0000313" key="4">
    <source>
        <dbReference type="Proteomes" id="UP001396334"/>
    </source>
</evidence>
<proteinExistence type="predicted"/>
<dbReference type="CDD" id="cd06222">
    <property type="entry name" value="RNase_H_like"/>
    <property type="match status" value="1"/>
</dbReference>
<dbReference type="EMBL" id="JBBPBN010000016">
    <property type="protein sequence ID" value="KAK9020577.1"/>
    <property type="molecule type" value="Genomic_DNA"/>
</dbReference>
<evidence type="ECO:0008006" key="5">
    <source>
        <dbReference type="Google" id="ProtNLM"/>
    </source>
</evidence>
<dbReference type="InterPro" id="IPR026960">
    <property type="entry name" value="RVT-Znf"/>
</dbReference>
<feature type="domain" description="Reverse transcriptase zinc-binding" evidence="2">
    <location>
        <begin position="159"/>
        <end position="246"/>
    </location>
</feature>
<reference evidence="3 4" key="1">
    <citation type="journal article" date="2024" name="G3 (Bethesda)">
        <title>Genome assembly of Hibiscus sabdariffa L. provides insights into metabolisms of medicinal natural products.</title>
        <authorList>
            <person name="Kim T."/>
        </authorList>
    </citation>
    <scope>NUCLEOTIDE SEQUENCE [LARGE SCALE GENOMIC DNA]</scope>
    <source>
        <strain evidence="3">TK-2024</strain>
        <tissue evidence="3">Old leaves</tissue>
    </source>
</reference>
<dbReference type="PANTHER" id="PTHR47723">
    <property type="entry name" value="OS05G0353850 PROTEIN"/>
    <property type="match status" value="1"/>
</dbReference>
<name>A0ABR2S5R6_9ROSI</name>